<dbReference type="Pfam" id="PF02567">
    <property type="entry name" value="PhzC-PhzF"/>
    <property type="match status" value="2"/>
</dbReference>
<reference evidence="1" key="1">
    <citation type="submission" date="2019-07" db="EMBL/GenBank/DDBJ databases">
        <title>Genomic Encyclopedia of Type Strains, Phase IV (KMG-IV): sequencing the most valuable type-strain genomes for metagenomic binning, comparative biology and taxonomic classification.</title>
        <authorList>
            <person name="Goeker M."/>
        </authorList>
    </citation>
    <scope>NUCLEOTIDE SEQUENCE</scope>
    <source>
        <strain evidence="1">DSM 44596</strain>
    </source>
</reference>
<dbReference type="PIRSF" id="PIRSF016184">
    <property type="entry name" value="PhzC_PhzF"/>
    <property type="match status" value="1"/>
</dbReference>
<evidence type="ECO:0000313" key="1">
    <source>
        <dbReference type="EMBL" id="TYQ01785.1"/>
    </source>
</evidence>
<dbReference type="PANTHER" id="PTHR13774">
    <property type="entry name" value="PHENAZINE BIOSYNTHESIS PROTEIN"/>
    <property type="match status" value="1"/>
</dbReference>
<comment type="caution">
    <text evidence="1">The sequence shown here is derived from an EMBL/GenBank/DDBJ whole genome shotgun (WGS) entry which is preliminary data.</text>
</comment>
<proteinExistence type="predicted"/>
<sequence length="226" mass="24841">MGIEVSVVRVFTDENGKHGNPLGIVDASLVELSERQEVAATLGYSETIFVDLPEVGAARASAQIFTPAAELPFAGHPTVGLTWWLHDQARPVTTLGVPAGELDVRRSSNLTWVRARAEWAPEFALYPLETVDDVIDAVPSDYETDHSYLWAWQDKLESSIRSRMFAPEMGIAEDEATGSAALRITDHLRKSLRITQGRGSILHTTYSPEGWLEVGGRVVAEQSRTL</sequence>
<protein>
    <submittedName>
        <fullName evidence="1">PhzF family phenazine biosynthesis protein</fullName>
    </submittedName>
</protein>
<dbReference type="EMBL" id="VNIQ01000007">
    <property type="protein sequence ID" value="TYQ01785.1"/>
    <property type="molecule type" value="Genomic_DNA"/>
</dbReference>
<dbReference type="AlphaFoldDB" id="A0A652YK44"/>
<dbReference type="InterPro" id="IPR003719">
    <property type="entry name" value="Phenazine_PhzF-like"/>
</dbReference>
<name>A0A652YK44_NOCGL</name>
<organism evidence="1">
    <name type="scientific">Nocardia globerula</name>
    <dbReference type="NCBI Taxonomy" id="1818"/>
    <lineage>
        <taxon>Bacteria</taxon>
        <taxon>Bacillati</taxon>
        <taxon>Actinomycetota</taxon>
        <taxon>Actinomycetes</taxon>
        <taxon>Mycobacteriales</taxon>
        <taxon>Nocardiaceae</taxon>
        <taxon>Nocardia</taxon>
    </lineage>
</organism>
<accession>A0A652YK44</accession>
<gene>
    <name evidence="1" type="ORF">FNL38_107207</name>
</gene>
<dbReference type="GO" id="GO:0005737">
    <property type="term" value="C:cytoplasm"/>
    <property type="evidence" value="ECO:0007669"/>
    <property type="project" value="TreeGrafter"/>
</dbReference>
<dbReference type="Gene3D" id="3.10.310.10">
    <property type="entry name" value="Diaminopimelate Epimerase, Chain A, domain 1"/>
    <property type="match status" value="2"/>
</dbReference>
<dbReference type="GO" id="GO:0016853">
    <property type="term" value="F:isomerase activity"/>
    <property type="evidence" value="ECO:0007669"/>
    <property type="project" value="TreeGrafter"/>
</dbReference>
<dbReference type="SUPFAM" id="SSF54506">
    <property type="entry name" value="Diaminopimelate epimerase-like"/>
    <property type="match status" value="1"/>
</dbReference>
<dbReference type="PANTHER" id="PTHR13774:SF32">
    <property type="entry name" value="ANTISENSE-ENHANCING SEQUENCE 1"/>
    <property type="match status" value="1"/>
</dbReference>